<dbReference type="AlphaFoldDB" id="A0A9W7CSH6"/>
<comment type="caution">
    <text evidence="2">The sequence shown here is derived from an EMBL/GenBank/DDBJ whole genome shotgun (WGS) entry which is preliminary data.</text>
</comment>
<sequence length="219" mass="25370">MESGEYRGSKVTRDFGLVVIETPNGPRVVLPPVLWTSVMKECHDSVWTRHLRAPHTYALIAQTYWWPNLSREVKHWVAGCQLSKFNPVSYRPQMIGLVERLGRGKTTTSRPECFQIRTSMARSSGFVEPAVYDNYLVEQEDVEGDPEQFIAHASFLVRYHSPSALLETFAADIEAQLEQEGAIEFEDYAWRTERLWEQRKLLALQPQRCELQRNVNEQL</sequence>
<dbReference type="Proteomes" id="UP001165121">
    <property type="component" value="Unassembled WGS sequence"/>
</dbReference>
<accession>A0A9W7CSH6</accession>
<reference evidence="2" key="1">
    <citation type="submission" date="2023-04" db="EMBL/GenBank/DDBJ databases">
        <title>Phytophthora fragariaefolia NBRC 109709.</title>
        <authorList>
            <person name="Ichikawa N."/>
            <person name="Sato H."/>
            <person name="Tonouchi N."/>
        </authorList>
    </citation>
    <scope>NUCLEOTIDE SEQUENCE</scope>
    <source>
        <strain evidence="2">NBRC 109709</strain>
    </source>
</reference>
<gene>
    <name evidence="2" type="ORF">Pfra01_001254100</name>
</gene>
<dbReference type="Gene3D" id="1.10.340.70">
    <property type="match status" value="1"/>
</dbReference>
<dbReference type="EMBL" id="BSXT01001264">
    <property type="protein sequence ID" value="GMF40642.1"/>
    <property type="molecule type" value="Genomic_DNA"/>
</dbReference>
<dbReference type="InterPro" id="IPR041588">
    <property type="entry name" value="Integrase_H2C2"/>
</dbReference>
<feature type="domain" description="Integrase zinc-binding" evidence="1">
    <location>
        <begin position="31"/>
        <end position="81"/>
    </location>
</feature>
<name>A0A9W7CSH6_9STRA</name>
<evidence type="ECO:0000313" key="3">
    <source>
        <dbReference type="Proteomes" id="UP001165121"/>
    </source>
</evidence>
<organism evidence="2 3">
    <name type="scientific">Phytophthora fragariaefolia</name>
    <dbReference type="NCBI Taxonomy" id="1490495"/>
    <lineage>
        <taxon>Eukaryota</taxon>
        <taxon>Sar</taxon>
        <taxon>Stramenopiles</taxon>
        <taxon>Oomycota</taxon>
        <taxon>Peronosporomycetes</taxon>
        <taxon>Peronosporales</taxon>
        <taxon>Peronosporaceae</taxon>
        <taxon>Phytophthora</taxon>
    </lineage>
</organism>
<evidence type="ECO:0000313" key="2">
    <source>
        <dbReference type="EMBL" id="GMF40642.1"/>
    </source>
</evidence>
<evidence type="ECO:0000259" key="1">
    <source>
        <dbReference type="Pfam" id="PF17921"/>
    </source>
</evidence>
<proteinExistence type="predicted"/>
<dbReference type="Pfam" id="PF17921">
    <property type="entry name" value="Integrase_H2C2"/>
    <property type="match status" value="1"/>
</dbReference>
<keyword evidence="3" id="KW-1185">Reference proteome</keyword>
<protein>
    <submittedName>
        <fullName evidence="2">Unnamed protein product</fullName>
    </submittedName>
</protein>